<dbReference type="AlphaFoldDB" id="A0A8B7WGU5"/>
<dbReference type="GO" id="GO:0005576">
    <property type="term" value="C:extracellular region"/>
    <property type="evidence" value="ECO:0007669"/>
    <property type="project" value="TreeGrafter"/>
</dbReference>
<dbReference type="GO" id="GO:0016651">
    <property type="term" value="F:oxidoreductase activity, acting on NAD(P)H"/>
    <property type="evidence" value="ECO:0007669"/>
    <property type="project" value="InterPro"/>
</dbReference>
<dbReference type="PANTHER" id="PTHR23357:SF1">
    <property type="entry name" value="RENALASE"/>
    <property type="match status" value="1"/>
</dbReference>
<dbReference type="OrthoDB" id="2161133at2759"/>
<protein>
    <submittedName>
        <fullName evidence="1">Renalase-like</fullName>
    </submittedName>
</protein>
<name>A0A8B7WGU5_CASCN</name>
<proteinExistence type="predicted"/>
<dbReference type="KEGG" id="ccan:109701762"/>
<sequence>MFYEKPAAVISAQLNTLLLWPLGRSGKETVAAGTRKENVVIFPGQIFLYDYRDRETTGIRELSLIVVISECQRQQLESVSYSSRYALGLFYEAGTKIDVPWAGQYITSNPCVRFVSIDNKKRNVESSETGPSLVIHTTVPFGVKYLEQSTEDVQELIFQQLEDLLPGLPRPIFTKCRKWRHSQVTNAVANCPGQMTLHLKPFLVCGGDGFTQSNFDGCITSALCVLEALKNHV</sequence>
<dbReference type="RefSeq" id="XP_020042843.1">
    <property type="nucleotide sequence ID" value="XM_020187254.1"/>
</dbReference>
<dbReference type="InterPro" id="IPR040174">
    <property type="entry name" value="RNLS"/>
</dbReference>
<reference evidence="1" key="1">
    <citation type="submission" date="2025-08" db="UniProtKB">
        <authorList>
            <consortium name="RefSeq"/>
        </authorList>
    </citation>
    <scope>IDENTIFICATION</scope>
    <source>
        <tissue evidence="1">Leukocyte</tissue>
    </source>
</reference>
<evidence type="ECO:0000313" key="1">
    <source>
        <dbReference type="RefSeq" id="XP_020042843.1"/>
    </source>
</evidence>
<dbReference type="PANTHER" id="PTHR23357">
    <property type="entry name" value="RENALASE"/>
    <property type="match status" value="1"/>
</dbReference>
<organism evidence="1">
    <name type="scientific">Castor canadensis</name>
    <name type="common">American beaver</name>
    <dbReference type="NCBI Taxonomy" id="51338"/>
    <lineage>
        <taxon>Eukaryota</taxon>
        <taxon>Metazoa</taxon>
        <taxon>Chordata</taxon>
        <taxon>Craniata</taxon>
        <taxon>Vertebrata</taxon>
        <taxon>Euteleostomi</taxon>
        <taxon>Mammalia</taxon>
        <taxon>Eutheria</taxon>
        <taxon>Euarchontoglires</taxon>
        <taxon>Glires</taxon>
        <taxon>Rodentia</taxon>
        <taxon>Castorimorpha</taxon>
        <taxon>Castoridae</taxon>
        <taxon>Castor</taxon>
    </lineage>
</organism>
<dbReference type="InterPro" id="IPR036188">
    <property type="entry name" value="FAD/NAD-bd_sf"/>
</dbReference>
<gene>
    <name evidence="1" type="primary">LOC109701762</name>
</gene>
<dbReference type="Gene3D" id="3.90.660.10">
    <property type="match status" value="1"/>
</dbReference>
<accession>A0A8B7WGU5</accession>
<dbReference type="Gene3D" id="3.50.50.60">
    <property type="entry name" value="FAD/NAD(P)-binding domain"/>
    <property type="match status" value="1"/>
</dbReference>